<keyword evidence="4" id="KW-1185">Reference proteome</keyword>
<dbReference type="RefSeq" id="WP_170033902.1">
    <property type="nucleotide sequence ID" value="NZ_JABDTL010000001.1"/>
</dbReference>
<feature type="coiled-coil region" evidence="1">
    <location>
        <begin position="41"/>
        <end position="68"/>
    </location>
</feature>
<dbReference type="EMBL" id="JACHIA010000007">
    <property type="protein sequence ID" value="MBB6071209.1"/>
    <property type="molecule type" value="Genomic_DNA"/>
</dbReference>
<dbReference type="Pfam" id="PF05974">
    <property type="entry name" value="DUF892"/>
    <property type="match status" value="1"/>
</dbReference>
<dbReference type="AlphaFoldDB" id="A0A841GZV6"/>
<dbReference type="Gene3D" id="1.20.1260.10">
    <property type="match status" value="1"/>
</dbReference>
<name>A0A841GZV6_9BACT</name>
<gene>
    <name evidence="3" type="ORF">HNQ61_002833</name>
</gene>
<sequence>MPATQMKELLKHELGDLLYAEQLILKMLGTLTREVNNPEMKARVEEHAAETEEQIERLKRAFEAIGEKAKAEKCDAAVGLKAEHDSFKKEEKPSKPVLEAFDLGSSLRVEHYEIAGYRTAIAIAQVMGENEVVSLLNETLREEEAMASFIERNAVKALKLLAEQMEPRDVEFTPDEGGSQSKAKGGTAAKSASKSGTAAKSRTTAEKSSGAGKSGGTAAKKAPASRAKAKS</sequence>
<evidence type="ECO:0000313" key="4">
    <source>
        <dbReference type="Proteomes" id="UP000582837"/>
    </source>
</evidence>
<feature type="region of interest" description="Disordered" evidence="2">
    <location>
        <begin position="169"/>
        <end position="231"/>
    </location>
</feature>
<keyword evidence="1" id="KW-0175">Coiled coil</keyword>
<dbReference type="Proteomes" id="UP000582837">
    <property type="component" value="Unassembled WGS sequence"/>
</dbReference>
<comment type="caution">
    <text evidence="3">The sequence shown here is derived from an EMBL/GenBank/DDBJ whole genome shotgun (WGS) entry which is preliminary data.</text>
</comment>
<dbReference type="InterPro" id="IPR010287">
    <property type="entry name" value="DUF892_YciF-like"/>
</dbReference>
<reference evidence="3 4" key="1">
    <citation type="submission" date="2020-08" db="EMBL/GenBank/DDBJ databases">
        <title>Genomic Encyclopedia of Type Strains, Phase IV (KMG-IV): sequencing the most valuable type-strain genomes for metagenomic binning, comparative biology and taxonomic classification.</title>
        <authorList>
            <person name="Goeker M."/>
        </authorList>
    </citation>
    <scope>NUCLEOTIDE SEQUENCE [LARGE SCALE GENOMIC DNA]</scope>
    <source>
        <strain evidence="3 4">DSM 29007</strain>
    </source>
</reference>
<evidence type="ECO:0000313" key="3">
    <source>
        <dbReference type="EMBL" id="MBB6071209.1"/>
    </source>
</evidence>
<dbReference type="PANTHER" id="PTHR30565">
    <property type="entry name" value="PROTEIN YCIF"/>
    <property type="match status" value="1"/>
</dbReference>
<evidence type="ECO:0000256" key="1">
    <source>
        <dbReference type="SAM" id="Coils"/>
    </source>
</evidence>
<dbReference type="InterPro" id="IPR009078">
    <property type="entry name" value="Ferritin-like_SF"/>
</dbReference>
<dbReference type="SUPFAM" id="SSF47240">
    <property type="entry name" value="Ferritin-like"/>
    <property type="match status" value="1"/>
</dbReference>
<accession>A0A841GZV6</accession>
<feature type="compositionally biased region" description="Low complexity" evidence="2">
    <location>
        <begin position="177"/>
        <end position="231"/>
    </location>
</feature>
<dbReference type="InterPro" id="IPR047114">
    <property type="entry name" value="YciF"/>
</dbReference>
<dbReference type="PANTHER" id="PTHR30565:SF9">
    <property type="entry name" value="PROTEIN YCIF"/>
    <property type="match status" value="1"/>
</dbReference>
<dbReference type="InterPro" id="IPR012347">
    <property type="entry name" value="Ferritin-like"/>
</dbReference>
<proteinExistence type="predicted"/>
<protein>
    <submittedName>
        <fullName evidence="3">Ferritin-like metal-binding protein YciE</fullName>
    </submittedName>
</protein>
<organism evidence="3 4">
    <name type="scientific">Longimicrobium terrae</name>
    <dbReference type="NCBI Taxonomy" id="1639882"/>
    <lineage>
        <taxon>Bacteria</taxon>
        <taxon>Pseudomonadati</taxon>
        <taxon>Gemmatimonadota</taxon>
        <taxon>Longimicrobiia</taxon>
        <taxon>Longimicrobiales</taxon>
        <taxon>Longimicrobiaceae</taxon>
        <taxon>Longimicrobium</taxon>
    </lineage>
</organism>
<evidence type="ECO:0000256" key="2">
    <source>
        <dbReference type="SAM" id="MobiDB-lite"/>
    </source>
</evidence>